<comment type="caution">
    <text evidence="1">The sequence shown here is derived from an EMBL/GenBank/DDBJ whole genome shotgun (WGS) entry which is preliminary data.</text>
</comment>
<proteinExistence type="predicted"/>
<keyword evidence="2" id="KW-1185">Reference proteome</keyword>
<accession>A0A9D4FI14</accession>
<organism evidence="1 2">
    <name type="scientific">Dreissena polymorpha</name>
    <name type="common">Zebra mussel</name>
    <name type="synonym">Mytilus polymorpha</name>
    <dbReference type="NCBI Taxonomy" id="45954"/>
    <lineage>
        <taxon>Eukaryota</taxon>
        <taxon>Metazoa</taxon>
        <taxon>Spiralia</taxon>
        <taxon>Lophotrochozoa</taxon>
        <taxon>Mollusca</taxon>
        <taxon>Bivalvia</taxon>
        <taxon>Autobranchia</taxon>
        <taxon>Heteroconchia</taxon>
        <taxon>Euheterodonta</taxon>
        <taxon>Imparidentia</taxon>
        <taxon>Neoheterodontei</taxon>
        <taxon>Myida</taxon>
        <taxon>Dreissenoidea</taxon>
        <taxon>Dreissenidae</taxon>
        <taxon>Dreissena</taxon>
    </lineage>
</organism>
<reference evidence="1" key="2">
    <citation type="submission" date="2020-11" db="EMBL/GenBank/DDBJ databases">
        <authorList>
            <person name="McCartney M.A."/>
            <person name="Auch B."/>
            <person name="Kono T."/>
            <person name="Mallez S."/>
            <person name="Becker A."/>
            <person name="Gohl D.M."/>
            <person name="Silverstein K.A.T."/>
            <person name="Koren S."/>
            <person name="Bechman K.B."/>
            <person name="Herman A."/>
            <person name="Abrahante J.E."/>
            <person name="Garbe J."/>
        </authorList>
    </citation>
    <scope>NUCLEOTIDE SEQUENCE</scope>
    <source>
        <strain evidence="1">Duluth1</strain>
        <tissue evidence="1">Whole animal</tissue>
    </source>
</reference>
<dbReference type="Proteomes" id="UP000828390">
    <property type="component" value="Unassembled WGS sequence"/>
</dbReference>
<sequence length="118" mass="12814">MTLYAQAFNPLFNSLITLPAIILLLTPKDRNSSGIFCPKNPTLFINPTVRSERSSSVDPSRVVDATSIVQIKVGKVPFVGTFHHTILTICHREMPGIGPNPVTTPDKICPVRSLGTTS</sequence>
<reference evidence="1" key="1">
    <citation type="journal article" date="2019" name="bioRxiv">
        <title>The Genome of the Zebra Mussel, Dreissena polymorpha: A Resource for Invasive Species Research.</title>
        <authorList>
            <person name="McCartney M.A."/>
            <person name="Auch B."/>
            <person name="Kono T."/>
            <person name="Mallez S."/>
            <person name="Zhang Y."/>
            <person name="Obille A."/>
            <person name="Becker A."/>
            <person name="Abrahante J.E."/>
            <person name="Garbe J."/>
            <person name="Badalamenti J.P."/>
            <person name="Herman A."/>
            <person name="Mangelson H."/>
            <person name="Liachko I."/>
            <person name="Sullivan S."/>
            <person name="Sone E.D."/>
            <person name="Koren S."/>
            <person name="Silverstein K.A.T."/>
            <person name="Beckman K.B."/>
            <person name="Gohl D.M."/>
        </authorList>
    </citation>
    <scope>NUCLEOTIDE SEQUENCE</scope>
    <source>
        <strain evidence="1">Duluth1</strain>
        <tissue evidence="1">Whole animal</tissue>
    </source>
</reference>
<protein>
    <submittedName>
        <fullName evidence="1">Uncharacterized protein</fullName>
    </submittedName>
</protein>
<gene>
    <name evidence="1" type="ORF">DPMN_151237</name>
</gene>
<evidence type="ECO:0000313" key="1">
    <source>
        <dbReference type="EMBL" id="KAH3797653.1"/>
    </source>
</evidence>
<dbReference type="EMBL" id="JAIWYP010000007">
    <property type="protein sequence ID" value="KAH3797653.1"/>
    <property type="molecule type" value="Genomic_DNA"/>
</dbReference>
<name>A0A9D4FI14_DREPO</name>
<evidence type="ECO:0000313" key="2">
    <source>
        <dbReference type="Proteomes" id="UP000828390"/>
    </source>
</evidence>
<dbReference type="AlphaFoldDB" id="A0A9D4FI14"/>